<dbReference type="EMBL" id="MTKT01003947">
    <property type="protein sequence ID" value="OWM73814.1"/>
    <property type="molecule type" value="Genomic_DNA"/>
</dbReference>
<feature type="region of interest" description="Disordered" evidence="1">
    <location>
        <begin position="1"/>
        <end position="102"/>
    </location>
</feature>
<evidence type="ECO:0000313" key="3">
    <source>
        <dbReference type="Proteomes" id="UP000197138"/>
    </source>
</evidence>
<dbReference type="Proteomes" id="UP000197138">
    <property type="component" value="Unassembled WGS sequence"/>
</dbReference>
<sequence>MTFRNPTRLPEGRFSDHERLPASLRGKSTKNRGHNGPRAPHNEPRAPQDIQGTLRKSRSKSLGLPGPTVPDRERRANDSARGKRSAKTNVRMHKEQSGTKGH</sequence>
<organism evidence="2 3">
    <name type="scientific">Punica granatum</name>
    <name type="common">Pomegranate</name>
    <dbReference type="NCBI Taxonomy" id="22663"/>
    <lineage>
        <taxon>Eukaryota</taxon>
        <taxon>Viridiplantae</taxon>
        <taxon>Streptophyta</taxon>
        <taxon>Embryophyta</taxon>
        <taxon>Tracheophyta</taxon>
        <taxon>Spermatophyta</taxon>
        <taxon>Magnoliopsida</taxon>
        <taxon>eudicotyledons</taxon>
        <taxon>Gunneridae</taxon>
        <taxon>Pentapetalae</taxon>
        <taxon>rosids</taxon>
        <taxon>malvids</taxon>
        <taxon>Myrtales</taxon>
        <taxon>Lythraceae</taxon>
        <taxon>Punica</taxon>
    </lineage>
</organism>
<feature type="compositionally biased region" description="Basic and acidic residues" evidence="1">
    <location>
        <begin position="92"/>
        <end position="102"/>
    </location>
</feature>
<protein>
    <submittedName>
        <fullName evidence="2">Uncharacterized protein</fullName>
    </submittedName>
</protein>
<evidence type="ECO:0000256" key="1">
    <source>
        <dbReference type="SAM" id="MobiDB-lite"/>
    </source>
</evidence>
<feature type="compositionally biased region" description="Basic and acidic residues" evidence="1">
    <location>
        <begin position="10"/>
        <end position="20"/>
    </location>
</feature>
<accession>A0A218WLU8</accession>
<evidence type="ECO:0000313" key="2">
    <source>
        <dbReference type="EMBL" id="OWM73814.1"/>
    </source>
</evidence>
<comment type="caution">
    <text evidence="2">The sequence shown here is derived from an EMBL/GenBank/DDBJ whole genome shotgun (WGS) entry which is preliminary data.</text>
</comment>
<proteinExistence type="predicted"/>
<reference evidence="3" key="1">
    <citation type="journal article" date="2017" name="Plant J.">
        <title>The pomegranate (Punica granatum L.) genome and the genomics of punicalagin biosynthesis.</title>
        <authorList>
            <person name="Qin G."/>
            <person name="Xu C."/>
            <person name="Ming R."/>
            <person name="Tang H."/>
            <person name="Guyot R."/>
            <person name="Kramer E.M."/>
            <person name="Hu Y."/>
            <person name="Yi X."/>
            <person name="Qi Y."/>
            <person name="Xu X."/>
            <person name="Gao Z."/>
            <person name="Pan H."/>
            <person name="Jian J."/>
            <person name="Tian Y."/>
            <person name="Yue Z."/>
            <person name="Xu Y."/>
        </authorList>
    </citation>
    <scope>NUCLEOTIDE SEQUENCE [LARGE SCALE GENOMIC DNA]</scope>
    <source>
        <strain evidence="3">cv. Dabenzi</strain>
    </source>
</reference>
<name>A0A218WLU8_PUNGR</name>
<gene>
    <name evidence="2" type="ORF">CDL15_Pgr012377</name>
</gene>
<feature type="compositionally biased region" description="Basic and acidic residues" evidence="1">
    <location>
        <begin position="70"/>
        <end position="81"/>
    </location>
</feature>
<dbReference type="AlphaFoldDB" id="A0A218WLU8"/>